<keyword evidence="7" id="KW-0472">Membrane</keyword>
<evidence type="ECO:0000256" key="3">
    <source>
        <dbReference type="ARBA" id="ARBA00022449"/>
    </source>
</evidence>
<organism evidence="10 11">
    <name type="scientific">Salimicrobium album</name>
    <dbReference type="NCBI Taxonomy" id="50717"/>
    <lineage>
        <taxon>Bacteria</taxon>
        <taxon>Bacillati</taxon>
        <taxon>Bacillota</taxon>
        <taxon>Bacilli</taxon>
        <taxon>Bacillales</taxon>
        <taxon>Bacillaceae</taxon>
        <taxon>Salimicrobium</taxon>
    </lineage>
</organism>
<dbReference type="NCBIfam" id="NF005818">
    <property type="entry name" value="PRK07691.1"/>
    <property type="match status" value="1"/>
</dbReference>
<keyword evidence="4" id="KW-1003">Cell membrane</keyword>
<dbReference type="InterPro" id="IPR001750">
    <property type="entry name" value="ND/Mrp_TM"/>
</dbReference>
<evidence type="ECO:0000256" key="5">
    <source>
        <dbReference type="ARBA" id="ARBA00022692"/>
    </source>
</evidence>
<feature type="domain" description="NADH:quinone oxidoreductase/Mrp antiporter transmembrane" evidence="9">
    <location>
        <begin position="127"/>
        <end position="415"/>
    </location>
</feature>
<evidence type="ECO:0000313" key="11">
    <source>
        <dbReference type="Proteomes" id="UP000198647"/>
    </source>
</evidence>
<dbReference type="RefSeq" id="WP_008588722.1">
    <property type="nucleotide sequence ID" value="NZ_FNOS01000002.1"/>
</dbReference>
<reference evidence="10 11" key="1">
    <citation type="submission" date="2016-10" db="EMBL/GenBank/DDBJ databases">
        <authorList>
            <person name="Varghese N."/>
            <person name="Submissions S."/>
        </authorList>
    </citation>
    <scope>NUCLEOTIDE SEQUENCE [LARGE SCALE GENOMIC DNA]</scope>
    <source>
        <strain evidence="10 11">DSM 20748</strain>
    </source>
</reference>
<dbReference type="PANTHER" id="PTHR42703">
    <property type="entry name" value="NADH DEHYDROGENASE"/>
    <property type="match status" value="1"/>
</dbReference>
<dbReference type="Proteomes" id="UP000198647">
    <property type="component" value="Unassembled WGS sequence"/>
</dbReference>
<evidence type="ECO:0000256" key="1">
    <source>
        <dbReference type="ARBA" id="ARBA00004651"/>
    </source>
</evidence>
<gene>
    <name evidence="10" type="ORF">SAMN04488081_1008</name>
</gene>
<dbReference type="EMBL" id="FNOS01000002">
    <property type="protein sequence ID" value="SDX67096.1"/>
    <property type="molecule type" value="Genomic_DNA"/>
</dbReference>
<dbReference type="InterPro" id="IPR050586">
    <property type="entry name" value="CPA3_Na-H_Antiporter_D"/>
</dbReference>
<dbReference type="InterPro" id="IPR003918">
    <property type="entry name" value="NADH_UbQ_OxRdtase"/>
</dbReference>
<evidence type="ECO:0000313" key="10">
    <source>
        <dbReference type="EMBL" id="SDX67096.1"/>
    </source>
</evidence>
<dbReference type="Pfam" id="PF00361">
    <property type="entry name" value="Proton_antipo_M"/>
    <property type="match status" value="1"/>
</dbReference>
<protein>
    <submittedName>
        <fullName evidence="10">Multicomponent Na+:H+ antiporter subunit D</fullName>
    </submittedName>
</protein>
<keyword evidence="11" id="KW-1185">Reference proteome</keyword>
<evidence type="ECO:0000259" key="9">
    <source>
        <dbReference type="Pfam" id="PF00361"/>
    </source>
</evidence>
<dbReference type="PANTHER" id="PTHR42703:SF1">
    <property type="entry name" value="NA(+)_H(+) ANTIPORTER SUBUNIT D1"/>
    <property type="match status" value="1"/>
</dbReference>
<keyword evidence="5 8" id="KW-0812">Transmembrane</keyword>
<accession>A0A1H3DKX5</accession>
<proteinExistence type="inferred from homology"/>
<sequence length="494" mass="53921">MSNLAILPILLPFLAGVLVAFFHKNLIASRIFSIIATVIHLALTIFIFMSVQESGTYVLEVGGWEAPFGIVIVADPLSALLTMTTAVVATAAVIYAPKSLSRIQEEFYFYSFFFLLIAGVNGAFLTGDLFNLFVFFEVLLMASYGLIVLGNGKAQLRESLKYILINLFSSMLFVTTISFLYSVIGTVNMAQAAERVGEVEQQGVLTVIGILLFFVFATKAAVFPLYYWLPSSYTVPNAVVSALFGALLTKVGVYSILRTFTLIFNYEVDLTHTLFIYLAMFTMIFGVIGALSTNNVKLIIAYNVIPAVGFMLMGIGIFTETSIAGSIYYLVHDMIIKAVLFLLIGAVTYAAGTSDLKKMGGLIHHYPVLGWMFFLSTLVLAGIPPFSGFIGKLLLLQGGLNQEEILIVIVALISSLGILFSMIRIFIGGFWGEADIMDLPKQKPSLAAMTWPVGILLSLSILLGVGAEMFYPAVSSIAEYVMDPELYIESVLKE</sequence>
<keyword evidence="3" id="KW-0813">Transport</keyword>
<evidence type="ECO:0000256" key="6">
    <source>
        <dbReference type="ARBA" id="ARBA00022989"/>
    </source>
</evidence>
<evidence type="ECO:0000256" key="4">
    <source>
        <dbReference type="ARBA" id="ARBA00022475"/>
    </source>
</evidence>
<dbReference type="PRINTS" id="PR01437">
    <property type="entry name" value="NUOXDRDTASE4"/>
</dbReference>
<keyword evidence="6" id="KW-1133">Transmembrane helix</keyword>
<comment type="similarity">
    <text evidence="2">Belongs to the CPA3 antiporters (TC 2.A.63) subunit D family.</text>
</comment>
<evidence type="ECO:0000256" key="2">
    <source>
        <dbReference type="ARBA" id="ARBA00005346"/>
    </source>
</evidence>
<keyword evidence="3" id="KW-0050">Antiport</keyword>
<name>A0A1H3DKX5_9BACI</name>
<comment type="subcellular location">
    <subcellularLocation>
        <location evidence="1">Cell membrane</location>
        <topology evidence="1">Multi-pass membrane protein</topology>
    </subcellularLocation>
    <subcellularLocation>
        <location evidence="8">Membrane</location>
        <topology evidence="8">Multi-pass membrane protein</topology>
    </subcellularLocation>
</comment>
<comment type="caution">
    <text evidence="10">The sequence shown here is derived from an EMBL/GenBank/DDBJ whole genome shotgun (WGS) entry which is preliminary data.</text>
</comment>
<evidence type="ECO:0000256" key="8">
    <source>
        <dbReference type="RuleBase" id="RU000320"/>
    </source>
</evidence>
<evidence type="ECO:0000256" key="7">
    <source>
        <dbReference type="ARBA" id="ARBA00023136"/>
    </source>
</evidence>